<dbReference type="InterPro" id="IPR028082">
    <property type="entry name" value="Peripla_BP_I"/>
</dbReference>
<dbReference type="Pfam" id="PF04392">
    <property type="entry name" value="ABC_sub_bind"/>
    <property type="match status" value="1"/>
</dbReference>
<dbReference type="Gene3D" id="3.40.50.2300">
    <property type="match status" value="2"/>
</dbReference>
<dbReference type="Proteomes" id="UP000005753">
    <property type="component" value="Chromosome"/>
</dbReference>
<name>I5AUQ4_EUBC6</name>
<dbReference type="SUPFAM" id="SSF53822">
    <property type="entry name" value="Periplasmic binding protein-like I"/>
    <property type="match status" value="1"/>
</dbReference>
<reference evidence="2 3" key="2">
    <citation type="submission" date="2012-02" db="EMBL/GenBank/DDBJ databases">
        <title>Improved High-Quality Draft sequence of Eubacterium cellulosolvens 6.</title>
        <authorList>
            <consortium name="US DOE Joint Genome Institute"/>
            <person name="Lucas S."/>
            <person name="Han J."/>
            <person name="Lapidus A."/>
            <person name="Cheng J.-F."/>
            <person name="Goodwin L."/>
            <person name="Pitluck S."/>
            <person name="Peters L."/>
            <person name="Mikhailova N."/>
            <person name="Gu W."/>
            <person name="Detter J.C."/>
            <person name="Han C."/>
            <person name="Tapia R."/>
            <person name="Land M."/>
            <person name="Hauser L."/>
            <person name="Kyrpides N."/>
            <person name="Ivanova N."/>
            <person name="Pagani I."/>
            <person name="Johnson E."/>
            <person name="Mukhopadhyay B."/>
            <person name="Anderson I."/>
            <person name="Woyke T."/>
        </authorList>
    </citation>
    <scope>NUCLEOTIDE SEQUENCE [LARGE SCALE GENOMIC DNA]</scope>
    <source>
        <strain evidence="2 3">6</strain>
    </source>
</reference>
<dbReference type="InterPro" id="IPR007487">
    <property type="entry name" value="ABC_transpt-TYRBP-like"/>
</dbReference>
<dbReference type="eggNOG" id="COG2984">
    <property type="taxonomic scope" value="Bacteria"/>
</dbReference>
<proteinExistence type="predicted"/>
<dbReference type="PANTHER" id="PTHR35271:SF1">
    <property type="entry name" value="ABC TRANSPORTER, SUBSTRATE-BINDING LIPOPROTEIN"/>
    <property type="match status" value="1"/>
</dbReference>
<organism evidence="2 3">
    <name type="scientific">Eubacterium cellulosolvens (strain ATCC 43171 / JCM 9499 / 6)</name>
    <name type="common">Cillobacterium cellulosolvens</name>
    <dbReference type="NCBI Taxonomy" id="633697"/>
    <lineage>
        <taxon>Bacteria</taxon>
        <taxon>Bacillati</taxon>
        <taxon>Bacillota</taxon>
        <taxon>Clostridia</taxon>
        <taxon>Eubacteriales</taxon>
        <taxon>Eubacteriaceae</taxon>
        <taxon>Eubacterium</taxon>
    </lineage>
</organism>
<sequence>MRKTEKKIAAAILAGTMTIALAACGSTGSSSASGKEESKASSAAASVEEGKVYKVGIVQFVDDASLNQIEQNIEKELDAKAKELGVVFDYEDYTFNGQADGTVLQQIASQLISDKVDLIIPIATPTAQIMQTATKNDPIPIVFSACSDPVGAQLVKAMDAPGANITGTSDALNTDAIMDLIFAEDPDTDYVGLLYSNSEDASEQAIKDAKAYLDKKGVKYIEKTGTDTTGITDAANALIAEGVDAVFTPTDNTVMTAELAIYKSFIKAGIKHYAGADSFALNGAFCGYGVDYANLGKETADMAADILVNGADPATTPVKTFDNGIAKVNTDVVTELGLDMTKIQEAFMPYCTEVSKIKTDKSFEK</sequence>
<dbReference type="PANTHER" id="PTHR35271">
    <property type="entry name" value="ABC TRANSPORTER, SUBSTRATE-BINDING LIPOPROTEIN-RELATED"/>
    <property type="match status" value="1"/>
</dbReference>
<reference evidence="2 3" key="1">
    <citation type="submission" date="2010-08" db="EMBL/GenBank/DDBJ databases">
        <authorList>
            <consortium name="US DOE Joint Genome Institute (JGI-PGF)"/>
            <person name="Lucas S."/>
            <person name="Copeland A."/>
            <person name="Lapidus A."/>
            <person name="Cheng J.-F."/>
            <person name="Bruce D."/>
            <person name="Goodwin L."/>
            <person name="Pitluck S."/>
            <person name="Land M.L."/>
            <person name="Hauser L."/>
            <person name="Chang Y.-J."/>
            <person name="Anderson I.J."/>
            <person name="Johnson E."/>
            <person name="Mulhopadhyay B."/>
            <person name="Kyrpides N."/>
            <person name="Woyke T.J."/>
        </authorList>
    </citation>
    <scope>NUCLEOTIDE SEQUENCE [LARGE SCALE GENOMIC DNA]</scope>
    <source>
        <strain evidence="2 3">6</strain>
    </source>
</reference>
<keyword evidence="1" id="KW-0732">Signal</keyword>
<dbReference type="HOGENOM" id="CLU_058196_0_0_9"/>
<accession>I5AUQ4</accession>
<evidence type="ECO:0000313" key="3">
    <source>
        <dbReference type="Proteomes" id="UP000005753"/>
    </source>
</evidence>
<feature type="signal peptide" evidence="1">
    <location>
        <begin position="1"/>
        <end position="22"/>
    </location>
</feature>
<protein>
    <submittedName>
        <fullName evidence="2">ABC-type uncharacterized transport system, periplasmic component</fullName>
    </submittedName>
</protein>
<evidence type="ECO:0000256" key="1">
    <source>
        <dbReference type="SAM" id="SignalP"/>
    </source>
</evidence>
<dbReference type="STRING" id="633697.EubceDRAFT1_1750"/>
<dbReference type="EMBL" id="CM001487">
    <property type="protein sequence ID" value="EIM57527.1"/>
    <property type="molecule type" value="Genomic_DNA"/>
</dbReference>
<feature type="chain" id="PRO_5003700242" evidence="1">
    <location>
        <begin position="23"/>
        <end position="365"/>
    </location>
</feature>
<gene>
    <name evidence="2" type="ORF">EubceDRAFT1_1750</name>
</gene>
<dbReference type="AlphaFoldDB" id="I5AUQ4"/>
<dbReference type="OrthoDB" id="9776955at2"/>
<keyword evidence="3" id="KW-1185">Reference proteome</keyword>
<dbReference type="CDD" id="cd06325">
    <property type="entry name" value="PBP1_ABC_unchar_transporter"/>
    <property type="match status" value="1"/>
</dbReference>
<evidence type="ECO:0000313" key="2">
    <source>
        <dbReference type="EMBL" id="EIM57527.1"/>
    </source>
</evidence>
<dbReference type="PROSITE" id="PS51257">
    <property type="entry name" value="PROKAR_LIPOPROTEIN"/>
    <property type="match status" value="1"/>
</dbReference>